<accession>A0ABP7WAU1</accession>
<dbReference type="InterPro" id="IPR003423">
    <property type="entry name" value="OMP_efflux"/>
</dbReference>
<evidence type="ECO:0000256" key="9">
    <source>
        <dbReference type="ARBA" id="ARBA00037313"/>
    </source>
</evidence>
<keyword evidence="8 10" id="KW-0449">Lipoprotein</keyword>
<gene>
    <name evidence="11" type="ORF">GCM10022414_03910</name>
</gene>
<dbReference type="Pfam" id="PF02321">
    <property type="entry name" value="OEP"/>
    <property type="match status" value="2"/>
</dbReference>
<comment type="subcellular location">
    <subcellularLocation>
        <location evidence="10">Cell outer membrane</location>
        <topology evidence="10">Lipid-anchor</topology>
    </subcellularLocation>
    <subcellularLocation>
        <location evidence="1">Membrane</location>
    </subcellularLocation>
</comment>
<evidence type="ECO:0000256" key="3">
    <source>
        <dbReference type="ARBA" id="ARBA00022452"/>
    </source>
</evidence>
<dbReference type="RefSeq" id="WP_344932074.1">
    <property type="nucleotide sequence ID" value="NZ_BAABDM010000001.1"/>
</dbReference>
<comment type="caution">
    <text evidence="11">The sequence shown here is derived from an EMBL/GenBank/DDBJ whole genome shotgun (WGS) entry which is preliminary data.</text>
</comment>
<sequence length="525" mass="56414">MILHSPSLKLRIGVTLLIASLSGCVSYGGINSSQSMLNATELATEKSYESVAPEIDEWPTLSWWQSFNDPQLDALISEALQNSPSLALAAAKVGRASAALQNARARALPAVALSANANRQRYTENGMYPAPLGGSIQTSGNIGLQAQYELDFWGRNRAATAASRSRIAAAQAESASVELLLASAVAKTYFQLAQLQMFLRIGESALEQRQHIYALTKQRVDAGLDTQVELKQAETQLPLTRTNIAMVNENIVNTQHALAALLGAGPDRMLTLQASLVDVGGSSDLYLAPQDLQIALVGHRPDLVAARWQVEATLQDADASKAAFYPNVNLLAFAGLSSIDLDQLLRAGSENYSAGPALSLPIFDGGRLRAALKMRYADYDAAVANYNQTLVAALRDVADQLNSYRFLQTQIEQQALALDAASEAYDLALARYDAGLGNYLTVLNAQSMVIQQEAFRSQLLMLILTNRIELSRALGGGYPNLEVRADVTTEQSARSETKAQLAAGKVITNNNLLTPGNARVGAEYD</sequence>
<dbReference type="SUPFAM" id="SSF56954">
    <property type="entry name" value="Outer membrane efflux proteins (OEP)"/>
    <property type="match status" value="1"/>
</dbReference>
<dbReference type="PANTHER" id="PTHR30203">
    <property type="entry name" value="OUTER MEMBRANE CATION EFFLUX PROTEIN"/>
    <property type="match status" value="1"/>
</dbReference>
<evidence type="ECO:0000313" key="12">
    <source>
        <dbReference type="Proteomes" id="UP001500392"/>
    </source>
</evidence>
<evidence type="ECO:0000256" key="5">
    <source>
        <dbReference type="ARBA" id="ARBA00022729"/>
    </source>
</evidence>
<keyword evidence="6 10" id="KW-0472">Membrane</keyword>
<dbReference type="Proteomes" id="UP001500392">
    <property type="component" value="Unassembled WGS sequence"/>
</dbReference>
<proteinExistence type="inferred from homology"/>
<dbReference type="Gene3D" id="1.20.1600.10">
    <property type="entry name" value="Outer membrane efflux proteins (OEP)"/>
    <property type="match status" value="1"/>
</dbReference>
<dbReference type="NCBIfam" id="TIGR01845">
    <property type="entry name" value="outer_NodT"/>
    <property type="match status" value="1"/>
</dbReference>
<dbReference type="InterPro" id="IPR010131">
    <property type="entry name" value="MdtP/NodT-like"/>
</dbReference>
<name>A0ABP7WAU1_9GAMM</name>
<comment type="similarity">
    <text evidence="2 10">Belongs to the outer membrane factor (OMF) (TC 1.B.17) family.</text>
</comment>
<evidence type="ECO:0000256" key="8">
    <source>
        <dbReference type="ARBA" id="ARBA00023288"/>
    </source>
</evidence>
<evidence type="ECO:0000256" key="2">
    <source>
        <dbReference type="ARBA" id="ARBA00007613"/>
    </source>
</evidence>
<organism evidence="11 12">
    <name type="scientific">Zhongshania borealis</name>
    <dbReference type="NCBI Taxonomy" id="889488"/>
    <lineage>
        <taxon>Bacteria</taxon>
        <taxon>Pseudomonadati</taxon>
        <taxon>Pseudomonadota</taxon>
        <taxon>Gammaproteobacteria</taxon>
        <taxon>Cellvibrionales</taxon>
        <taxon>Spongiibacteraceae</taxon>
        <taxon>Zhongshania</taxon>
    </lineage>
</organism>
<keyword evidence="5" id="KW-0732">Signal</keyword>
<keyword evidence="7 10" id="KW-0564">Palmitate</keyword>
<evidence type="ECO:0000256" key="10">
    <source>
        <dbReference type="RuleBase" id="RU362097"/>
    </source>
</evidence>
<keyword evidence="12" id="KW-1185">Reference proteome</keyword>
<comment type="function">
    <text evidence="9">Could be involved in resistance to puromycin, acriflavine and tetraphenylarsonium chloride.</text>
</comment>
<reference evidence="12" key="1">
    <citation type="journal article" date="2019" name="Int. J. Syst. Evol. Microbiol.">
        <title>The Global Catalogue of Microorganisms (GCM) 10K type strain sequencing project: providing services to taxonomists for standard genome sequencing and annotation.</title>
        <authorList>
            <consortium name="The Broad Institute Genomics Platform"/>
            <consortium name="The Broad Institute Genome Sequencing Center for Infectious Disease"/>
            <person name="Wu L."/>
            <person name="Ma J."/>
        </authorList>
    </citation>
    <scope>NUCLEOTIDE SEQUENCE [LARGE SCALE GENOMIC DNA]</scope>
    <source>
        <strain evidence="12">JCM 17304</strain>
    </source>
</reference>
<evidence type="ECO:0000256" key="6">
    <source>
        <dbReference type="ARBA" id="ARBA00023136"/>
    </source>
</evidence>
<dbReference type="Gene3D" id="2.20.200.10">
    <property type="entry name" value="Outer membrane efflux proteins (OEP)"/>
    <property type="match status" value="1"/>
</dbReference>
<protein>
    <submittedName>
        <fullName evidence="11">Efflux transporter outer membrane subunit</fullName>
    </submittedName>
</protein>
<evidence type="ECO:0000256" key="7">
    <source>
        <dbReference type="ARBA" id="ARBA00023139"/>
    </source>
</evidence>
<evidence type="ECO:0000313" key="11">
    <source>
        <dbReference type="EMBL" id="GAA4084391.1"/>
    </source>
</evidence>
<dbReference type="PANTHER" id="PTHR30203:SF20">
    <property type="entry name" value="MULTIDRUG RESISTANCE OUTER MEMBRANE PROTEIN MDTP-RELATED"/>
    <property type="match status" value="1"/>
</dbReference>
<evidence type="ECO:0000256" key="4">
    <source>
        <dbReference type="ARBA" id="ARBA00022692"/>
    </source>
</evidence>
<keyword evidence="4 10" id="KW-0812">Transmembrane</keyword>
<keyword evidence="3 10" id="KW-1134">Transmembrane beta strand</keyword>
<dbReference type="EMBL" id="BAABDM010000001">
    <property type="protein sequence ID" value="GAA4084391.1"/>
    <property type="molecule type" value="Genomic_DNA"/>
</dbReference>
<evidence type="ECO:0000256" key="1">
    <source>
        <dbReference type="ARBA" id="ARBA00004370"/>
    </source>
</evidence>